<dbReference type="PROSITE" id="PS50048">
    <property type="entry name" value="ZN2_CY6_FUNGAL_2"/>
    <property type="match status" value="1"/>
</dbReference>
<dbReference type="InterPro" id="IPR001138">
    <property type="entry name" value="Zn2Cys6_DnaBD"/>
</dbReference>
<dbReference type="PANTHER" id="PTHR47660">
    <property type="entry name" value="TRANSCRIPTION FACTOR WITH C2H2 AND ZN(2)-CYS(6) DNA BINDING DOMAIN (EUROFUNG)-RELATED-RELATED"/>
    <property type="match status" value="1"/>
</dbReference>
<protein>
    <recommendedName>
        <fullName evidence="7">Zn(2)-C6 fungal-type domain-containing protein</fullName>
    </recommendedName>
</protein>
<evidence type="ECO:0000313" key="8">
    <source>
        <dbReference type="EMBL" id="KXJ86537.1"/>
    </source>
</evidence>
<evidence type="ECO:0000256" key="2">
    <source>
        <dbReference type="ARBA" id="ARBA00022833"/>
    </source>
</evidence>
<dbReference type="STRING" id="196109.A0A136INM9"/>
<evidence type="ECO:0000313" key="9">
    <source>
        <dbReference type="Proteomes" id="UP000070501"/>
    </source>
</evidence>
<name>A0A136INM9_9PEZI</name>
<dbReference type="EMBL" id="KQ964267">
    <property type="protein sequence ID" value="KXJ86537.1"/>
    <property type="molecule type" value="Genomic_DNA"/>
</dbReference>
<evidence type="ECO:0000256" key="1">
    <source>
        <dbReference type="ARBA" id="ARBA00022723"/>
    </source>
</evidence>
<evidence type="ECO:0000256" key="6">
    <source>
        <dbReference type="SAM" id="Phobius"/>
    </source>
</evidence>
<dbReference type="CDD" id="cd00067">
    <property type="entry name" value="GAL4"/>
    <property type="match status" value="1"/>
</dbReference>
<dbReference type="Gene3D" id="4.10.240.10">
    <property type="entry name" value="Zn(2)-C6 fungal-type DNA-binding domain"/>
    <property type="match status" value="1"/>
</dbReference>
<keyword evidence="4" id="KW-0804">Transcription</keyword>
<dbReference type="AlphaFoldDB" id="A0A136INM9"/>
<keyword evidence="1" id="KW-0479">Metal-binding</keyword>
<gene>
    <name evidence="8" type="ORF">Micbo1qcDRAFT_219106</name>
</gene>
<organism evidence="8 9">
    <name type="scientific">Microdochium bolleyi</name>
    <dbReference type="NCBI Taxonomy" id="196109"/>
    <lineage>
        <taxon>Eukaryota</taxon>
        <taxon>Fungi</taxon>
        <taxon>Dikarya</taxon>
        <taxon>Ascomycota</taxon>
        <taxon>Pezizomycotina</taxon>
        <taxon>Sordariomycetes</taxon>
        <taxon>Xylariomycetidae</taxon>
        <taxon>Xylariales</taxon>
        <taxon>Microdochiaceae</taxon>
        <taxon>Microdochium</taxon>
    </lineage>
</organism>
<reference evidence="9" key="1">
    <citation type="submission" date="2016-02" db="EMBL/GenBank/DDBJ databases">
        <title>Draft genome sequence of Microdochium bolleyi, a fungal endophyte of beachgrass.</title>
        <authorList>
            <consortium name="DOE Joint Genome Institute"/>
            <person name="David A.S."/>
            <person name="May G."/>
            <person name="Haridas S."/>
            <person name="Lim J."/>
            <person name="Wang M."/>
            <person name="Labutti K."/>
            <person name="Lipzen A."/>
            <person name="Barry K."/>
            <person name="Grigoriev I.V."/>
        </authorList>
    </citation>
    <scope>NUCLEOTIDE SEQUENCE [LARGE SCALE GENOMIC DNA]</scope>
    <source>
        <strain evidence="9">J235TASD1</strain>
    </source>
</reference>
<dbReference type="Proteomes" id="UP000070501">
    <property type="component" value="Unassembled WGS sequence"/>
</dbReference>
<keyword evidence="2" id="KW-0862">Zinc</keyword>
<keyword evidence="6" id="KW-0472">Membrane</keyword>
<feature type="domain" description="Zn(2)-C6 fungal-type" evidence="7">
    <location>
        <begin position="292"/>
        <end position="322"/>
    </location>
</feature>
<dbReference type="GO" id="GO:0000981">
    <property type="term" value="F:DNA-binding transcription factor activity, RNA polymerase II-specific"/>
    <property type="evidence" value="ECO:0007669"/>
    <property type="project" value="InterPro"/>
</dbReference>
<keyword evidence="5" id="KW-0539">Nucleus</keyword>
<evidence type="ECO:0000259" key="7">
    <source>
        <dbReference type="PROSITE" id="PS50048"/>
    </source>
</evidence>
<dbReference type="GO" id="GO:0008270">
    <property type="term" value="F:zinc ion binding"/>
    <property type="evidence" value="ECO:0007669"/>
    <property type="project" value="InterPro"/>
</dbReference>
<sequence>MTIWEPIVELLPRPPVTNYARAPAEVPIGQEHDISLKRRLGNYTIWINALTTFGLLFLLAILTWVWFGDTRSGTLRDLILEDALVQVITLCSIFVRLAASRAATIVSLLAAIVLESSSMGGVSFSLAPQISIARYANSGPIGALFTFFTSTFLLGDLGLRDIVDHPRQRDSGIGFRYATWLENNLTILGWQGRNYWTAPLPSAPQFAEWSLPDSWWQAISQLIAPETMPVLAKSTLARDKAIAMMEEAQVLKQADAWDAKSSARRMQRAHGSFFAVRTMGASNENTASRQKSCNACVLGKRRCDKTQPACARCASRGVACHYGRSRTRGPPGATLSSQQIVHGGLDGDTETLATPASFFSPNLDTAMVDNFHIESYLDPDLALEDMFRGFVEDSIGSERSLSLAAEQSTTETELGSLQETTLTRNDYAKVAPMCLTHVVAQEMYQPWHLADPNSNIALTVSAVKSFCPQYAKESCTPYLHKELYRHAMPDCVLKAWTTCLQYSTVTPGNRGMVLRALHQSVVELHQTMSTGVTTAMERLGRLHALMVYQVIRMFDGDITLGNDAARDMPLLEAWATDMLATRDNLDGQHSAGTTQQKPSPPETWERWIFAESVRRTCMMAFMIHTLWRVLARQESTADACIGIWASVHRWTLSRHLWEAGDSYEFYKAWREKPSFVVESFDFAMFLETGKPDDVDSFARILMTMWFGAAEMKEFTSGRVRCDNVE</sequence>
<dbReference type="SMART" id="SM00066">
    <property type="entry name" value="GAL4"/>
    <property type="match status" value="1"/>
</dbReference>
<feature type="transmembrane region" description="Helical" evidence="6">
    <location>
        <begin position="79"/>
        <end position="99"/>
    </location>
</feature>
<feature type="transmembrane region" description="Helical" evidence="6">
    <location>
        <begin position="105"/>
        <end position="127"/>
    </location>
</feature>
<proteinExistence type="predicted"/>
<dbReference type="InterPro" id="IPR036864">
    <property type="entry name" value="Zn2-C6_fun-type_DNA-bd_sf"/>
</dbReference>
<dbReference type="OrthoDB" id="9930022at2759"/>
<keyword evidence="9" id="KW-1185">Reference proteome</keyword>
<keyword evidence="6" id="KW-1133">Transmembrane helix</keyword>
<dbReference type="InParanoid" id="A0A136INM9"/>
<evidence type="ECO:0000256" key="3">
    <source>
        <dbReference type="ARBA" id="ARBA00023015"/>
    </source>
</evidence>
<dbReference type="Pfam" id="PF00172">
    <property type="entry name" value="Zn_clus"/>
    <property type="match status" value="1"/>
</dbReference>
<keyword evidence="6" id="KW-0812">Transmembrane</keyword>
<accession>A0A136INM9</accession>
<feature type="transmembrane region" description="Helical" evidence="6">
    <location>
        <begin position="45"/>
        <end position="67"/>
    </location>
</feature>
<evidence type="ECO:0000256" key="5">
    <source>
        <dbReference type="ARBA" id="ARBA00023242"/>
    </source>
</evidence>
<dbReference type="SUPFAM" id="SSF57701">
    <property type="entry name" value="Zn2/Cys6 DNA-binding domain"/>
    <property type="match status" value="1"/>
</dbReference>
<evidence type="ECO:0000256" key="4">
    <source>
        <dbReference type="ARBA" id="ARBA00023163"/>
    </source>
</evidence>
<dbReference type="PRINTS" id="PR00755">
    <property type="entry name" value="AFLATOXINBRP"/>
</dbReference>
<keyword evidence="3" id="KW-0805">Transcription regulation</keyword>